<protein>
    <submittedName>
        <fullName evidence="1">Uncharacterized protein</fullName>
    </submittedName>
</protein>
<comment type="caution">
    <text evidence="1">The sequence shown here is derived from an EMBL/GenBank/DDBJ whole genome shotgun (WGS) entry which is preliminary data.</text>
</comment>
<accession>A0ABN2YIW4</accession>
<dbReference type="EMBL" id="BAAAPF010000111">
    <property type="protein sequence ID" value="GAA2128119.1"/>
    <property type="molecule type" value="Genomic_DNA"/>
</dbReference>
<reference evidence="1 2" key="1">
    <citation type="journal article" date="2019" name="Int. J. Syst. Evol. Microbiol.">
        <title>The Global Catalogue of Microorganisms (GCM) 10K type strain sequencing project: providing services to taxonomists for standard genome sequencing and annotation.</title>
        <authorList>
            <consortium name="The Broad Institute Genomics Platform"/>
            <consortium name="The Broad Institute Genome Sequencing Center for Infectious Disease"/>
            <person name="Wu L."/>
            <person name="Ma J."/>
        </authorList>
    </citation>
    <scope>NUCLEOTIDE SEQUENCE [LARGE SCALE GENOMIC DNA]</scope>
    <source>
        <strain evidence="1 2">JCM 15481</strain>
    </source>
</reference>
<dbReference type="NCBIfam" id="NF033521">
    <property type="entry name" value="lasso_leader_L3"/>
    <property type="match status" value="1"/>
</dbReference>
<gene>
    <name evidence="1" type="ORF">GCM10009802_35180</name>
</gene>
<evidence type="ECO:0000313" key="2">
    <source>
        <dbReference type="Proteomes" id="UP001500443"/>
    </source>
</evidence>
<organism evidence="1 2">
    <name type="scientific">Streptomyces synnematoformans</name>
    <dbReference type="NCBI Taxonomy" id="415721"/>
    <lineage>
        <taxon>Bacteria</taxon>
        <taxon>Bacillati</taxon>
        <taxon>Actinomycetota</taxon>
        <taxon>Actinomycetes</taxon>
        <taxon>Kitasatosporales</taxon>
        <taxon>Streptomycetaceae</taxon>
        <taxon>Streptomyces</taxon>
    </lineage>
</organism>
<dbReference type="Proteomes" id="UP001500443">
    <property type="component" value="Unassembled WGS sequence"/>
</dbReference>
<keyword evidence="2" id="KW-1185">Reference proteome</keyword>
<evidence type="ECO:0000313" key="1">
    <source>
        <dbReference type="EMBL" id="GAA2128119.1"/>
    </source>
</evidence>
<proteinExistence type="predicted"/>
<name>A0ABN2YIW4_9ACTN</name>
<dbReference type="Pfam" id="PF19397">
    <property type="entry name" value="DUF5972"/>
    <property type="match status" value="1"/>
</dbReference>
<dbReference type="InterPro" id="IPR046015">
    <property type="entry name" value="DUF5972"/>
</dbReference>
<sequence length="77" mass="8789">MITRFRGILSRHRPVGIPGVHPAFLVSQEGRSRHPYVRTNAMKKTYEAPTLIRLGAFRKKTGFLMRAGNDRLILSKN</sequence>